<keyword evidence="3" id="KW-1185">Reference proteome</keyword>
<dbReference type="InterPro" id="IPR056100">
    <property type="entry name" value="DUF7683"/>
</dbReference>
<evidence type="ECO:0000313" key="2">
    <source>
        <dbReference type="EMBL" id="SFL54703.1"/>
    </source>
</evidence>
<evidence type="ECO:0000259" key="1">
    <source>
        <dbReference type="Pfam" id="PF24731"/>
    </source>
</evidence>
<name>A0A1I4IL28_9HYPH</name>
<dbReference type="RefSeq" id="WP_092039018.1">
    <property type="nucleotide sequence ID" value="NZ_FOTK01000006.1"/>
</dbReference>
<organism evidence="2 3">
    <name type="scientific">Methylobacterium pseudosasicola</name>
    <dbReference type="NCBI Taxonomy" id="582667"/>
    <lineage>
        <taxon>Bacteria</taxon>
        <taxon>Pseudomonadati</taxon>
        <taxon>Pseudomonadota</taxon>
        <taxon>Alphaproteobacteria</taxon>
        <taxon>Hyphomicrobiales</taxon>
        <taxon>Methylobacteriaceae</taxon>
        <taxon>Methylobacterium</taxon>
    </lineage>
</organism>
<dbReference type="EMBL" id="FOTK01000006">
    <property type="protein sequence ID" value="SFL54703.1"/>
    <property type="molecule type" value="Genomic_DNA"/>
</dbReference>
<gene>
    <name evidence="2" type="ORF">SAMN05192568_1006189</name>
</gene>
<dbReference type="Pfam" id="PF24731">
    <property type="entry name" value="DUF7683"/>
    <property type="match status" value="1"/>
</dbReference>
<dbReference type="OrthoDB" id="10000314at2"/>
<protein>
    <recommendedName>
        <fullName evidence="1">DUF7683 domain-containing protein</fullName>
    </recommendedName>
</protein>
<dbReference type="STRING" id="582667.SAMN05192568_1006189"/>
<accession>A0A1I4IL28</accession>
<reference evidence="3" key="1">
    <citation type="submission" date="2016-10" db="EMBL/GenBank/DDBJ databases">
        <authorList>
            <person name="Varghese N."/>
            <person name="Submissions S."/>
        </authorList>
    </citation>
    <scope>NUCLEOTIDE SEQUENCE [LARGE SCALE GENOMIC DNA]</scope>
    <source>
        <strain evidence="3">BL36</strain>
    </source>
</reference>
<dbReference type="AlphaFoldDB" id="A0A1I4IL28"/>
<feature type="domain" description="DUF7683" evidence="1">
    <location>
        <begin position="6"/>
        <end position="76"/>
    </location>
</feature>
<evidence type="ECO:0000313" key="3">
    <source>
        <dbReference type="Proteomes" id="UP000199048"/>
    </source>
</evidence>
<dbReference type="Proteomes" id="UP000199048">
    <property type="component" value="Unassembled WGS sequence"/>
</dbReference>
<sequence length="82" mass="9027">MKVDHIVAGYDKGTERLTIEHDVPASLFAEVRSLAQVPDTDQLALSSYPLSLSAIRRIASQIAAPLNVDAYDWYLEPVTPES</sequence>
<proteinExistence type="predicted"/>